<dbReference type="OrthoDB" id="1421090at2759"/>
<evidence type="ECO:0000256" key="1">
    <source>
        <dbReference type="ARBA" id="ARBA00004479"/>
    </source>
</evidence>
<dbReference type="Gene3D" id="3.40.50.10140">
    <property type="entry name" value="Toll/interleukin-1 receptor homology (TIR) domain"/>
    <property type="match status" value="1"/>
</dbReference>
<dbReference type="SUPFAM" id="SSF52200">
    <property type="entry name" value="Toll/Interleukin receptor TIR domain"/>
    <property type="match status" value="1"/>
</dbReference>
<evidence type="ECO:0000256" key="7">
    <source>
        <dbReference type="ARBA" id="ARBA00022737"/>
    </source>
</evidence>
<evidence type="ECO:0000313" key="16">
    <source>
        <dbReference type="Proteomes" id="UP000824540"/>
    </source>
</evidence>
<evidence type="ECO:0000256" key="3">
    <source>
        <dbReference type="ARBA" id="ARBA00022588"/>
    </source>
</evidence>
<accession>A0A8T2P9S3</accession>
<dbReference type="PANTHER" id="PTHR24365">
    <property type="entry name" value="TOLL-LIKE RECEPTOR"/>
    <property type="match status" value="1"/>
</dbReference>
<keyword evidence="5" id="KW-0812">Transmembrane</keyword>
<evidence type="ECO:0000259" key="14">
    <source>
        <dbReference type="PROSITE" id="PS50104"/>
    </source>
</evidence>
<keyword evidence="9" id="KW-1133">Transmembrane helix</keyword>
<keyword evidence="16" id="KW-1185">Reference proteome</keyword>
<evidence type="ECO:0000256" key="4">
    <source>
        <dbReference type="ARBA" id="ARBA00022614"/>
    </source>
</evidence>
<dbReference type="SUPFAM" id="SSF52317">
    <property type="entry name" value="Class I glutamine amidotransferase-like"/>
    <property type="match status" value="1"/>
</dbReference>
<keyword evidence="6" id="KW-0732">Signal</keyword>
<comment type="caution">
    <text evidence="15">The sequence shown here is derived from an EMBL/GenBank/DDBJ whole genome shotgun (WGS) entry which is preliminary data.</text>
</comment>
<comment type="subcellular location">
    <subcellularLocation>
        <location evidence="1">Membrane</location>
        <topology evidence="1">Single-pass type I membrane protein</topology>
    </subcellularLocation>
</comment>
<keyword evidence="13" id="KW-0395">Inflammatory response</keyword>
<dbReference type="GO" id="GO:0005886">
    <property type="term" value="C:plasma membrane"/>
    <property type="evidence" value="ECO:0007669"/>
    <property type="project" value="TreeGrafter"/>
</dbReference>
<dbReference type="InterPro" id="IPR029062">
    <property type="entry name" value="Class_I_gatase-like"/>
</dbReference>
<dbReference type="Gene3D" id="3.40.50.880">
    <property type="match status" value="1"/>
</dbReference>
<protein>
    <recommendedName>
        <fullName evidence="14">TIR domain-containing protein</fullName>
    </recommendedName>
</protein>
<dbReference type="PROSITE" id="PS50104">
    <property type="entry name" value="TIR"/>
    <property type="match status" value="1"/>
</dbReference>
<keyword evidence="4" id="KW-0433">Leucine-rich repeat</keyword>
<evidence type="ECO:0000256" key="2">
    <source>
        <dbReference type="ARBA" id="ARBA00009634"/>
    </source>
</evidence>
<dbReference type="GO" id="GO:0006954">
    <property type="term" value="P:inflammatory response"/>
    <property type="evidence" value="ECO:0007669"/>
    <property type="project" value="UniProtKB-KW"/>
</dbReference>
<evidence type="ECO:0000256" key="5">
    <source>
        <dbReference type="ARBA" id="ARBA00022692"/>
    </source>
</evidence>
<keyword evidence="10" id="KW-0472">Membrane</keyword>
<evidence type="ECO:0000256" key="13">
    <source>
        <dbReference type="ARBA" id="ARBA00023198"/>
    </source>
</evidence>
<dbReference type="InterPro" id="IPR000157">
    <property type="entry name" value="TIR_dom"/>
</dbReference>
<keyword evidence="12" id="KW-0325">Glycoprotein</keyword>
<keyword evidence="3" id="KW-0399">Innate immunity</keyword>
<evidence type="ECO:0000256" key="11">
    <source>
        <dbReference type="ARBA" id="ARBA00023170"/>
    </source>
</evidence>
<evidence type="ECO:0000313" key="15">
    <source>
        <dbReference type="EMBL" id="KAG9347971.1"/>
    </source>
</evidence>
<dbReference type="GO" id="GO:0002224">
    <property type="term" value="P:toll-like receptor signaling pathway"/>
    <property type="evidence" value="ECO:0007669"/>
    <property type="project" value="TreeGrafter"/>
</dbReference>
<feature type="domain" description="TIR" evidence="14">
    <location>
        <begin position="48"/>
        <end position="198"/>
    </location>
</feature>
<keyword evidence="8" id="KW-0391">Immunity</keyword>
<dbReference type="FunFam" id="3.40.50.10140:FF:000001">
    <property type="entry name" value="Toll-like receptor 2"/>
    <property type="match status" value="1"/>
</dbReference>
<dbReference type="EMBL" id="JAFBMS010000012">
    <property type="protein sequence ID" value="KAG9347971.1"/>
    <property type="molecule type" value="Genomic_DNA"/>
</dbReference>
<name>A0A8T2P9S3_9TELE</name>
<evidence type="ECO:0000256" key="9">
    <source>
        <dbReference type="ARBA" id="ARBA00022989"/>
    </source>
</evidence>
<keyword evidence="11" id="KW-0675">Receptor</keyword>
<evidence type="ECO:0000256" key="10">
    <source>
        <dbReference type="ARBA" id="ARBA00023136"/>
    </source>
</evidence>
<dbReference type="PANTHER" id="PTHR24365:SF522">
    <property type="entry name" value="LOW QUALITY PROTEIN: TOLL-LIKE RECEPTOR 13-RELATED"/>
    <property type="match status" value="1"/>
</dbReference>
<dbReference type="GO" id="GO:0038023">
    <property type="term" value="F:signaling receptor activity"/>
    <property type="evidence" value="ECO:0007669"/>
    <property type="project" value="TreeGrafter"/>
</dbReference>
<dbReference type="SMART" id="SM00255">
    <property type="entry name" value="TIR"/>
    <property type="match status" value="1"/>
</dbReference>
<organism evidence="15 16">
    <name type="scientific">Albula glossodonta</name>
    <name type="common">roundjaw bonefish</name>
    <dbReference type="NCBI Taxonomy" id="121402"/>
    <lineage>
        <taxon>Eukaryota</taxon>
        <taxon>Metazoa</taxon>
        <taxon>Chordata</taxon>
        <taxon>Craniata</taxon>
        <taxon>Vertebrata</taxon>
        <taxon>Euteleostomi</taxon>
        <taxon>Actinopterygii</taxon>
        <taxon>Neopterygii</taxon>
        <taxon>Teleostei</taxon>
        <taxon>Albuliformes</taxon>
        <taxon>Albulidae</taxon>
        <taxon>Albula</taxon>
    </lineage>
</organism>
<reference evidence="15" key="1">
    <citation type="thesis" date="2021" institute="BYU ScholarsArchive" country="Provo, UT, USA">
        <title>Applications of and Algorithms for Genome Assembly and Genomic Analyses with an Emphasis on Marine Teleosts.</title>
        <authorList>
            <person name="Pickett B.D."/>
        </authorList>
    </citation>
    <scope>NUCLEOTIDE SEQUENCE</scope>
    <source>
        <strain evidence="15">HI-2016</strain>
    </source>
</reference>
<dbReference type="InterPro" id="IPR035897">
    <property type="entry name" value="Toll_tir_struct_dom_sf"/>
</dbReference>
<proteinExistence type="inferred from homology"/>
<evidence type="ECO:0000256" key="6">
    <source>
        <dbReference type="ARBA" id="ARBA00022729"/>
    </source>
</evidence>
<evidence type="ECO:0000256" key="12">
    <source>
        <dbReference type="ARBA" id="ARBA00023180"/>
    </source>
</evidence>
<evidence type="ECO:0000256" key="8">
    <source>
        <dbReference type="ARBA" id="ARBA00022859"/>
    </source>
</evidence>
<gene>
    <name evidence="15" type="ORF">JZ751_003990</name>
</gene>
<comment type="similarity">
    <text evidence="2">Belongs to the Toll-like receptor family.</text>
</comment>
<dbReference type="Proteomes" id="UP000824540">
    <property type="component" value="Unassembled WGS sequence"/>
</dbReference>
<sequence length="269" mass="30684">MAERLRFSLPLHGSVTFRSLAGVYLTALFHIARGWLDEALHPRSGTHYLFDAFVSYCGKDERWVFEELLPNLEKRGPPFLNLCLHNRDFQLGKDIVDNITDSLYRSRRTLCLVTTSYLRSNWCALELRLATHRLLVERRDVLILVFLEKIPPFQLSAHHRLARLVKTRTYLDWPEDPNQRMIFTCMCNLFCRVLFPGGGVSIVSSGYAKAAKIFYELAIKANFNGDYFPIWGTCLGFEALTYLTSGKVLLSATNTSGIALPLVFTKSGH</sequence>
<dbReference type="GO" id="GO:0045087">
    <property type="term" value="P:innate immune response"/>
    <property type="evidence" value="ECO:0007669"/>
    <property type="project" value="UniProtKB-KW"/>
</dbReference>
<dbReference type="Pfam" id="PF01582">
    <property type="entry name" value="TIR"/>
    <property type="match status" value="1"/>
</dbReference>
<keyword evidence="7" id="KW-0677">Repeat</keyword>
<dbReference type="AlphaFoldDB" id="A0A8T2P9S3"/>